<dbReference type="Pfam" id="PF13959">
    <property type="entry name" value="CTE_SPB4"/>
    <property type="match status" value="1"/>
</dbReference>
<dbReference type="OMA" id="MSELKNH"/>
<evidence type="ECO:0000256" key="3">
    <source>
        <dbReference type="SAM" id="Coils"/>
    </source>
</evidence>
<dbReference type="SMART" id="SM01178">
    <property type="entry name" value="DUF4217"/>
    <property type="match status" value="1"/>
</dbReference>
<dbReference type="GO" id="GO:0004386">
    <property type="term" value="F:helicase activity"/>
    <property type="evidence" value="ECO:0007669"/>
    <property type="project" value="UniProtKB-KW"/>
</dbReference>
<keyword evidence="2 5" id="KW-0067">ATP-binding</keyword>
<keyword evidence="1" id="KW-0378">Hydrolase</keyword>
<protein>
    <submittedName>
        <fullName evidence="5">ATP-dependent RNA helicase DDX55</fullName>
    </submittedName>
</protein>
<dbReference type="STRING" id="407821.A0A087UXC3"/>
<feature type="non-terminal residue" evidence="5">
    <location>
        <position position="212"/>
    </location>
</feature>
<dbReference type="GO" id="GO:0016787">
    <property type="term" value="F:hydrolase activity"/>
    <property type="evidence" value="ECO:0007669"/>
    <property type="project" value="UniProtKB-KW"/>
</dbReference>
<gene>
    <name evidence="5" type="ORF">X975_02656</name>
</gene>
<evidence type="ECO:0000259" key="4">
    <source>
        <dbReference type="SMART" id="SM01178"/>
    </source>
</evidence>
<keyword evidence="3" id="KW-0175">Coiled coil</keyword>
<reference evidence="5 6" key="1">
    <citation type="submission" date="2013-11" db="EMBL/GenBank/DDBJ databases">
        <title>Genome sequencing of Stegodyphus mimosarum.</title>
        <authorList>
            <person name="Bechsgaard J."/>
        </authorList>
    </citation>
    <scope>NUCLEOTIDE SEQUENCE [LARGE SCALE GENOMIC DNA]</scope>
</reference>
<dbReference type="Proteomes" id="UP000054359">
    <property type="component" value="Unassembled WGS sequence"/>
</dbReference>
<proteinExistence type="predicted"/>
<dbReference type="InterPro" id="IPR025313">
    <property type="entry name" value="SPB4-like_CTE"/>
</dbReference>
<keyword evidence="6" id="KW-1185">Reference proteome</keyword>
<sequence length="212" mass="24830">MLLPNEESFVNFLSVNQKIALEEIKAPAVFDITHKIRKIATKNREIFEKGLRAFVSFIRFYTKHECSLLFRIKDLDIGKLATGYALLKLPKMPELKGKKISNFSPIDINYDEIPYVDKVREKQRQVRLKEFLENPQKRSAISEKRAAKLKAKKLEVKKLLAKKRRRKKAMKFSQEELQDLARDARLVKKFKKGKMSKEEFDAEFAPNLSDIE</sequence>
<dbReference type="EMBL" id="KK122142">
    <property type="protein sequence ID" value="KFM82012.1"/>
    <property type="molecule type" value="Genomic_DNA"/>
</dbReference>
<evidence type="ECO:0000313" key="5">
    <source>
        <dbReference type="EMBL" id="KFM82012.1"/>
    </source>
</evidence>
<evidence type="ECO:0000256" key="2">
    <source>
        <dbReference type="ARBA" id="ARBA00022806"/>
    </source>
</evidence>
<evidence type="ECO:0000313" key="6">
    <source>
        <dbReference type="Proteomes" id="UP000054359"/>
    </source>
</evidence>
<feature type="coiled-coil region" evidence="3">
    <location>
        <begin position="137"/>
        <end position="166"/>
    </location>
</feature>
<keyword evidence="2 5" id="KW-0547">Nucleotide-binding</keyword>
<keyword evidence="2 5" id="KW-0347">Helicase</keyword>
<feature type="domain" description="ATP-dependent rRNA helicase SPB4-like C-terminal extension" evidence="4">
    <location>
        <begin position="31"/>
        <end position="94"/>
    </location>
</feature>
<accession>A0A087UXC3</accession>
<organism evidence="5 6">
    <name type="scientific">Stegodyphus mimosarum</name>
    <name type="common">African social velvet spider</name>
    <dbReference type="NCBI Taxonomy" id="407821"/>
    <lineage>
        <taxon>Eukaryota</taxon>
        <taxon>Metazoa</taxon>
        <taxon>Ecdysozoa</taxon>
        <taxon>Arthropoda</taxon>
        <taxon>Chelicerata</taxon>
        <taxon>Arachnida</taxon>
        <taxon>Araneae</taxon>
        <taxon>Araneomorphae</taxon>
        <taxon>Entelegynae</taxon>
        <taxon>Eresoidea</taxon>
        <taxon>Eresidae</taxon>
        <taxon>Stegodyphus</taxon>
    </lineage>
</organism>
<dbReference type="OrthoDB" id="7396459at2759"/>
<evidence type="ECO:0000256" key="1">
    <source>
        <dbReference type="ARBA" id="ARBA00022801"/>
    </source>
</evidence>
<dbReference type="AlphaFoldDB" id="A0A087UXC3"/>
<name>A0A087UXC3_STEMI</name>